<sequence>MLTTTEMYEDRSLLRVNLSGKLLTDYKLRAKIENFEGVTG</sequence>
<keyword evidence="2" id="KW-1185">Reference proteome</keyword>
<dbReference type="Proteomes" id="UP000005631">
    <property type="component" value="Chromosome"/>
</dbReference>
<name>G8R2D0_OWEHD</name>
<gene>
    <name evidence="1" type="ordered locus">Oweho_1941</name>
</gene>
<dbReference type="HOGENOM" id="CLU_3293443_0_0_10"/>
<organism evidence="1 2">
    <name type="scientific">Owenweeksia hongkongensis (strain DSM 17368 / CIP 108786 / JCM 12287 / NRRL B-23963 / UST20020801)</name>
    <dbReference type="NCBI Taxonomy" id="926562"/>
    <lineage>
        <taxon>Bacteria</taxon>
        <taxon>Pseudomonadati</taxon>
        <taxon>Bacteroidota</taxon>
        <taxon>Flavobacteriia</taxon>
        <taxon>Flavobacteriales</taxon>
        <taxon>Owenweeksiaceae</taxon>
        <taxon>Owenweeksia</taxon>
    </lineage>
</organism>
<evidence type="ECO:0000313" key="2">
    <source>
        <dbReference type="Proteomes" id="UP000005631"/>
    </source>
</evidence>
<dbReference type="AlphaFoldDB" id="G8R2D0"/>
<proteinExistence type="predicted"/>
<dbReference type="EMBL" id="CP003156">
    <property type="protein sequence ID" value="AEV32920.1"/>
    <property type="molecule type" value="Genomic_DNA"/>
</dbReference>
<accession>G8R2D0</accession>
<evidence type="ECO:0000313" key="1">
    <source>
        <dbReference type="EMBL" id="AEV32920.1"/>
    </source>
</evidence>
<dbReference type="STRING" id="926562.Oweho_1941"/>
<reference evidence="1 2" key="1">
    <citation type="journal article" date="2012" name="Stand. Genomic Sci.">
        <title>Genome sequence of the orange-pigmented seawater bacterium Owenweeksia hongkongensis type strain (UST20020801(T)).</title>
        <authorList>
            <person name="Riedel T."/>
            <person name="Held B."/>
            <person name="Nolan M."/>
            <person name="Lucas S."/>
            <person name="Lapidus A."/>
            <person name="Tice H."/>
            <person name="Del Rio T.G."/>
            <person name="Cheng J.F."/>
            <person name="Han C."/>
            <person name="Tapia R."/>
            <person name="Goodwin L.A."/>
            <person name="Pitluck S."/>
            <person name="Liolios K."/>
            <person name="Mavromatis K."/>
            <person name="Pagani I."/>
            <person name="Ivanova N."/>
            <person name="Mikhailova N."/>
            <person name="Pati A."/>
            <person name="Chen A."/>
            <person name="Palaniappan K."/>
            <person name="Rohde M."/>
            <person name="Tindall B.J."/>
            <person name="Detter J.C."/>
            <person name="Goker M."/>
            <person name="Woyke T."/>
            <person name="Bristow J."/>
            <person name="Eisen J.A."/>
            <person name="Markowitz V."/>
            <person name="Hugenholtz P."/>
            <person name="Klenk H.P."/>
            <person name="Kyrpides N.C."/>
        </authorList>
    </citation>
    <scope>NUCLEOTIDE SEQUENCE</scope>
    <source>
        <strain evidence="2">DSM 17368 / JCM 12287 / NRRL B-23963</strain>
    </source>
</reference>
<dbReference type="KEGG" id="oho:Oweho_1941"/>
<protein>
    <submittedName>
        <fullName evidence="1">Uncharacterized protein</fullName>
    </submittedName>
</protein>